<accession>A0A6S7CZQ8</accession>
<dbReference type="RefSeq" id="WP_175152547.1">
    <property type="nucleotide sequence ID" value="NZ_CADIKK010000032.1"/>
</dbReference>
<proteinExistence type="predicted"/>
<protein>
    <recommendedName>
        <fullName evidence="3">PAAR domain-containing protein</fullName>
    </recommendedName>
</protein>
<name>A0A6S7CZQ8_9BURK</name>
<evidence type="ECO:0000313" key="2">
    <source>
        <dbReference type="Proteomes" id="UP000494365"/>
    </source>
</evidence>
<keyword evidence="2" id="KW-1185">Reference proteome</keyword>
<evidence type="ECO:0000313" key="1">
    <source>
        <dbReference type="EMBL" id="CAB3802034.1"/>
    </source>
</evidence>
<dbReference type="Proteomes" id="UP000494365">
    <property type="component" value="Unassembled WGS sequence"/>
</dbReference>
<reference evidence="1 2" key="1">
    <citation type="submission" date="2020-04" db="EMBL/GenBank/DDBJ databases">
        <authorList>
            <person name="De Canck E."/>
        </authorList>
    </citation>
    <scope>NUCLEOTIDE SEQUENCE [LARGE SCALE GENOMIC DNA]</scope>
    <source>
        <strain evidence="1 2">LMG 28614</strain>
    </source>
</reference>
<sequence>MRRRIAVVGDTLTSGGQILDYEQTTGFRFHGHKTALPGNEVSCEKCKSTGILAKAGGPYRLHYHTAREVALDGDIVLCKCPTPPAIIATLAGGSWVEDRGRLRLAAYPGHREA</sequence>
<dbReference type="AlphaFoldDB" id="A0A6S7CZQ8"/>
<evidence type="ECO:0008006" key="3">
    <source>
        <dbReference type="Google" id="ProtNLM"/>
    </source>
</evidence>
<gene>
    <name evidence="1" type="ORF">LMG28614_05530</name>
</gene>
<dbReference type="CDD" id="cd14744">
    <property type="entry name" value="PAAR_CT_2"/>
    <property type="match status" value="1"/>
</dbReference>
<dbReference type="InterPro" id="IPR008727">
    <property type="entry name" value="PAAR_motif"/>
</dbReference>
<dbReference type="EMBL" id="CADIKK010000032">
    <property type="protein sequence ID" value="CAB3802034.1"/>
    <property type="molecule type" value="Genomic_DNA"/>
</dbReference>
<organism evidence="1 2">
    <name type="scientific">Paraburkholderia ultramafica</name>
    <dbReference type="NCBI Taxonomy" id="1544867"/>
    <lineage>
        <taxon>Bacteria</taxon>
        <taxon>Pseudomonadati</taxon>
        <taxon>Pseudomonadota</taxon>
        <taxon>Betaproteobacteria</taxon>
        <taxon>Burkholderiales</taxon>
        <taxon>Burkholderiaceae</taxon>
        <taxon>Paraburkholderia</taxon>
    </lineage>
</organism>
<dbReference type="Pfam" id="PF05488">
    <property type="entry name" value="PAAR_motif"/>
    <property type="match status" value="1"/>
</dbReference>